<feature type="domain" description="DUF6697" evidence="3">
    <location>
        <begin position="232"/>
        <end position="437"/>
    </location>
</feature>
<evidence type="ECO:0000256" key="1">
    <source>
        <dbReference type="SAM" id="Coils"/>
    </source>
</evidence>
<gene>
    <name evidence="4" type="ORF">GALMADRAFT_219022</name>
</gene>
<sequence>MPATTGTSKSSFTKQPVDDEDLSVISKVRAELAACLEENAQLKASLSALEEELKDTQATLGRYVVTSNRQGQSIFSRPSSRSEQALKRVRSPSVEIVEAPESPRKKLHLQTIPMTPPKAIISVSESLKIKTSPSEMKPKIKAEIHDGFIPNSKVKAEIASDGLQFEANSASIYSSASSVTERGFSPTEDKPKSRIKIKIKDDAIALLDATARRYLQSASFLKITPSPMNLEVPRKFLRLAYGGCDQQFLQYIQFTENKKGTSGLVKKRIVFPQLNLNPVMPTRPGEPGLIFASRHEILSNPPWSLFCKLSNGSPAVWLYLGDYESVLCGKMTAAQFQSQTLVVQKKWAELILTGKSFDCYVSMRSRIALRKAGAIPLEDKDVEEDIINAEMAAFRANGGLPVTEEDVIAAFSQGEEAIDIIRMTCVKYDHVFANRMKADYANYDTMLADEKREKSAKEKGKGRAKSNPKRQSRKPKTPTRSQPDYPEAEDESQSDVPLPADSDEEYMAPTRGVAGPSASANERPRTRSRPSLAVANFFDLPTTDDEDD</sequence>
<reference evidence="5" key="1">
    <citation type="journal article" date="2014" name="Proc. Natl. Acad. Sci. U.S.A.">
        <title>Extensive sampling of basidiomycete genomes demonstrates inadequacy of the white-rot/brown-rot paradigm for wood decay fungi.</title>
        <authorList>
            <person name="Riley R."/>
            <person name="Salamov A.A."/>
            <person name="Brown D.W."/>
            <person name="Nagy L.G."/>
            <person name="Floudas D."/>
            <person name="Held B.W."/>
            <person name="Levasseur A."/>
            <person name="Lombard V."/>
            <person name="Morin E."/>
            <person name="Otillar R."/>
            <person name="Lindquist E.A."/>
            <person name="Sun H."/>
            <person name="LaButti K.M."/>
            <person name="Schmutz J."/>
            <person name="Jabbour D."/>
            <person name="Luo H."/>
            <person name="Baker S.E."/>
            <person name="Pisabarro A.G."/>
            <person name="Walton J.D."/>
            <person name="Blanchette R.A."/>
            <person name="Henrissat B."/>
            <person name="Martin F."/>
            <person name="Cullen D."/>
            <person name="Hibbett D.S."/>
            <person name="Grigoriev I.V."/>
        </authorList>
    </citation>
    <scope>NUCLEOTIDE SEQUENCE [LARGE SCALE GENOMIC DNA]</scope>
    <source>
        <strain evidence="5">CBS 339.88</strain>
    </source>
</reference>
<dbReference type="AlphaFoldDB" id="A0A067U130"/>
<name>A0A067U130_GALM3</name>
<evidence type="ECO:0000259" key="3">
    <source>
        <dbReference type="Pfam" id="PF20411"/>
    </source>
</evidence>
<evidence type="ECO:0000256" key="2">
    <source>
        <dbReference type="SAM" id="MobiDB-lite"/>
    </source>
</evidence>
<dbReference type="EMBL" id="KL142367">
    <property type="protein sequence ID" value="KDR85964.1"/>
    <property type="molecule type" value="Genomic_DNA"/>
</dbReference>
<feature type="compositionally biased region" description="Basic and acidic residues" evidence="2">
    <location>
        <begin position="450"/>
        <end position="461"/>
    </location>
</feature>
<organism evidence="4 5">
    <name type="scientific">Galerina marginata (strain CBS 339.88)</name>
    <dbReference type="NCBI Taxonomy" id="685588"/>
    <lineage>
        <taxon>Eukaryota</taxon>
        <taxon>Fungi</taxon>
        <taxon>Dikarya</taxon>
        <taxon>Basidiomycota</taxon>
        <taxon>Agaricomycotina</taxon>
        <taxon>Agaricomycetes</taxon>
        <taxon>Agaricomycetidae</taxon>
        <taxon>Agaricales</taxon>
        <taxon>Agaricineae</taxon>
        <taxon>Strophariaceae</taxon>
        <taxon>Galerina</taxon>
    </lineage>
</organism>
<evidence type="ECO:0000313" key="5">
    <source>
        <dbReference type="Proteomes" id="UP000027222"/>
    </source>
</evidence>
<dbReference type="InterPro" id="IPR046520">
    <property type="entry name" value="DUF6697"/>
</dbReference>
<protein>
    <recommendedName>
        <fullName evidence="3">DUF6697 domain-containing protein</fullName>
    </recommendedName>
</protein>
<dbReference type="HOGENOM" id="CLU_437445_0_0_1"/>
<evidence type="ECO:0000313" key="4">
    <source>
        <dbReference type="EMBL" id="KDR85964.1"/>
    </source>
</evidence>
<proteinExistence type="predicted"/>
<feature type="region of interest" description="Disordered" evidence="2">
    <location>
        <begin position="450"/>
        <end position="548"/>
    </location>
</feature>
<keyword evidence="1" id="KW-0175">Coiled coil</keyword>
<dbReference type="Proteomes" id="UP000027222">
    <property type="component" value="Unassembled WGS sequence"/>
</dbReference>
<dbReference type="Pfam" id="PF20411">
    <property type="entry name" value="DUF6697"/>
    <property type="match status" value="1"/>
</dbReference>
<keyword evidence="5" id="KW-1185">Reference proteome</keyword>
<feature type="compositionally biased region" description="Basic residues" evidence="2">
    <location>
        <begin position="462"/>
        <end position="477"/>
    </location>
</feature>
<dbReference type="STRING" id="685588.A0A067U130"/>
<feature type="coiled-coil region" evidence="1">
    <location>
        <begin position="25"/>
        <end position="59"/>
    </location>
</feature>
<accession>A0A067U130</accession>
<dbReference type="OrthoDB" id="3265858at2759"/>